<evidence type="ECO:0000256" key="5">
    <source>
        <dbReference type="ARBA" id="ARBA00013692"/>
    </source>
</evidence>
<dbReference type="FunFam" id="3.30.457.50:FF:000001">
    <property type="entry name" value="Probable kinetochore protein spc25"/>
    <property type="match status" value="1"/>
</dbReference>
<evidence type="ECO:0000256" key="1">
    <source>
        <dbReference type="ARBA" id="ARBA00004236"/>
    </source>
</evidence>
<dbReference type="GO" id="GO:0031262">
    <property type="term" value="C:Ndc80 complex"/>
    <property type="evidence" value="ECO:0007669"/>
    <property type="project" value="InterPro"/>
</dbReference>
<keyword evidence="14" id="KW-0206">Cytoskeleton</keyword>
<comment type="function">
    <text evidence="17">Acts as a component of the essential kinetochore-associated NDC80 complex, which is required for chromosome segregation and spindle checkpoint activity. Required for kinetochore integrity and the organization of stable microtubule binding sites in the outer plate of the kinetochore. The NDC80 complex synergistically enhances the affinity of the SKA1 complex for microtubules and may allow the NDC80 complex to track depolymerizing microtubules.</text>
</comment>
<comment type="similarity">
    <text evidence="4">Belongs to the SPC25 family.</text>
</comment>
<comment type="caution">
    <text evidence="23">The sequence shown here is derived from an EMBL/GenBank/DDBJ whole genome shotgun (WGS) entry which is preliminary data.</text>
</comment>
<evidence type="ECO:0000256" key="13">
    <source>
        <dbReference type="ARBA" id="ARBA00023136"/>
    </source>
</evidence>
<dbReference type="PANTHER" id="PTHR23065:SF7">
    <property type="entry name" value="NOSTRIN, ISOFORM H"/>
    <property type="match status" value="1"/>
</dbReference>
<dbReference type="InterPro" id="IPR036274">
    <property type="entry name" value="HR1_rpt_sf"/>
</dbReference>
<evidence type="ECO:0000256" key="11">
    <source>
        <dbReference type="ARBA" id="ARBA00022776"/>
    </source>
</evidence>
<keyword evidence="16" id="KW-0137">Centromere</keyword>
<keyword evidence="15" id="KW-0131">Cell cycle</keyword>
<dbReference type="InterPro" id="IPR036028">
    <property type="entry name" value="SH3-like_dom_sf"/>
</dbReference>
<evidence type="ECO:0000256" key="2">
    <source>
        <dbReference type="ARBA" id="ARBA00004245"/>
    </source>
</evidence>
<dbReference type="SUPFAM" id="SSF50044">
    <property type="entry name" value="SH3-domain"/>
    <property type="match status" value="1"/>
</dbReference>
<dbReference type="AlphaFoldDB" id="A0A8T3DVL0"/>
<dbReference type="PROSITE" id="PS51741">
    <property type="entry name" value="F_BAR"/>
    <property type="match status" value="1"/>
</dbReference>
<evidence type="ECO:0000256" key="18">
    <source>
        <dbReference type="ARBA" id="ARBA00065771"/>
    </source>
</evidence>
<feature type="coiled-coil region" evidence="20">
    <location>
        <begin position="299"/>
        <end position="362"/>
    </location>
</feature>
<evidence type="ECO:0000256" key="15">
    <source>
        <dbReference type="ARBA" id="ARBA00023306"/>
    </source>
</evidence>
<dbReference type="GO" id="GO:0007059">
    <property type="term" value="P:chromosome segregation"/>
    <property type="evidence" value="ECO:0007669"/>
    <property type="project" value="InterPro"/>
</dbReference>
<gene>
    <name evidence="23" type="ORF">AGOR_G00070850</name>
</gene>
<dbReference type="InterPro" id="IPR031160">
    <property type="entry name" value="F_BAR_dom"/>
</dbReference>
<feature type="domain" description="REM-1" evidence="22">
    <location>
        <begin position="292"/>
        <end position="372"/>
    </location>
</feature>
<keyword evidence="11" id="KW-0498">Mitosis</keyword>
<dbReference type="InterPro" id="IPR013255">
    <property type="entry name" value="Spc25_C"/>
</dbReference>
<evidence type="ECO:0000256" key="6">
    <source>
        <dbReference type="ARBA" id="ARBA00022454"/>
    </source>
</evidence>
<dbReference type="SUPFAM" id="SSF46585">
    <property type="entry name" value="HR1 repeat"/>
    <property type="match status" value="1"/>
</dbReference>
<dbReference type="GO" id="GO:0005737">
    <property type="term" value="C:cytoplasm"/>
    <property type="evidence" value="ECO:0007669"/>
    <property type="project" value="UniProtKB-SubCell"/>
</dbReference>
<keyword evidence="6" id="KW-0158">Chromosome</keyword>
<evidence type="ECO:0000256" key="9">
    <source>
        <dbReference type="ARBA" id="ARBA00022553"/>
    </source>
</evidence>
<proteinExistence type="inferred from homology"/>
<evidence type="ECO:0000256" key="4">
    <source>
        <dbReference type="ARBA" id="ARBA00006379"/>
    </source>
</evidence>
<evidence type="ECO:0000256" key="12">
    <source>
        <dbReference type="ARBA" id="ARBA00023054"/>
    </source>
</evidence>
<dbReference type="CDD" id="cd23784">
    <property type="entry name" value="RWD_Spc25"/>
    <property type="match status" value="1"/>
</dbReference>
<dbReference type="Pfam" id="PF08234">
    <property type="entry name" value="Spindle_Spc25"/>
    <property type="match status" value="1"/>
</dbReference>
<keyword evidence="24" id="KW-1185">Reference proteome</keyword>
<evidence type="ECO:0000256" key="14">
    <source>
        <dbReference type="ARBA" id="ARBA00023212"/>
    </source>
</evidence>
<dbReference type="InterPro" id="IPR027267">
    <property type="entry name" value="AH/BAR_dom_sf"/>
</dbReference>
<dbReference type="InterPro" id="IPR011072">
    <property type="entry name" value="HR1_rho-bd"/>
</dbReference>
<evidence type="ECO:0000313" key="23">
    <source>
        <dbReference type="EMBL" id="KAI1898295.1"/>
    </source>
</evidence>
<organism evidence="23 24">
    <name type="scientific">Albula goreensis</name>
    <dbReference type="NCBI Taxonomy" id="1534307"/>
    <lineage>
        <taxon>Eukaryota</taxon>
        <taxon>Metazoa</taxon>
        <taxon>Chordata</taxon>
        <taxon>Craniata</taxon>
        <taxon>Vertebrata</taxon>
        <taxon>Euteleostomi</taxon>
        <taxon>Actinopterygii</taxon>
        <taxon>Neopterygii</taxon>
        <taxon>Teleostei</taxon>
        <taxon>Albuliformes</taxon>
        <taxon>Albulidae</taxon>
        <taxon>Albula</taxon>
    </lineage>
</organism>
<dbReference type="InterPro" id="IPR057870">
    <property type="entry name" value="HR1_TOCA"/>
</dbReference>
<dbReference type="GO" id="GO:0005886">
    <property type="term" value="C:plasma membrane"/>
    <property type="evidence" value="ECO:0007669"/>
    <property type="project" value="UniProtKB-SubCell"/>
</dbReference>
<dbReference type="PROSITE" id="PS51860">
    <property type="entry name" value="REM_1"/>
    <property type="match status" value="1"/>
</dbReference>
<dbReference type="SUPFAM" id="SSF103657">
    <property type="entry name" value="BAR/IMD domain-like"/>
    <property type="match status" value="1"/>
</dbReference>
<dbReference type="CDD" id="cd07658">
    <property type="entry name" value="F-BAR_NOSTRIN"/>
    <property type="match status" value="1"/>
</dbReference>
<protein>
    <recommendedName>
        <fullName evidence="5">Kinetochore protein Spc25</fullName>
    </recommendedName>
</protein>
<evidence type="ECO:0000256" key="16">
    <source>
        <dbReference type="ARBA" id="ARBA00023328"/>
    </source>
</evidence>
<evidence type="ECO:0000256" key="10">
    <source>
        <dbReference type="ARBA" id="ARBA00022618"/>
    </source>
</evidence>
<dbReference type="Gene3D" id="1.20.1270.60">
    <property type="entry name" value="Arfaptin homology (AH) domain/BAR domain"/>
    <property type="match status" value="1"/>
</dbReference>
<keyword evidence="9" id="KW-0597">Phosphoprotein</keyword>
<sequence>MKDPVSGCRYNLLYQDLKKFSKNGEHFCKELMIVFQQRAELEISYAKGLQKLAGKIIKVSSGMASNTVYNAWSHVSDEMYSMADIHRTLGNAFQQEAIPEIRQILDEHAKRKRPLDSAVEKTGKLVVTNWNEQIKIKKKLNGLTREHEALFSFVENNKQICTEKEKQKMLNRLTKSAEAQARSDEEYFSINMAGHSFRLKWETTLKNCYQIIQELEKQRIELLSNILNKYSLHMSSFGQTLIHCQKQIGHAIGKVDVEKDIQVLVEETSITAEDNKAEFLLADYFEEDSKTVMGKERRKEAIKFKLQRLEEHITRAKKDQDGLERMVKTYTENPSFSNKKNLEETEQLLDETQLKLDLLEATHCKLSATLAELEGKPKSTHRFSNSITKWKDKDYEHTIVQLARPVKIKKTPYRSRQSMRLTATYTAPTENAISVSPEAEPAVTQNTEMQGNDGLNGHLFEFDNEDENGEEFSCIGKCKALYDFSSDKDDELHIKTGDLLEIFKKDDSVVIITSELFKVTNMASIKDPDVNEQFSNKLEDIRSKLLNQGIGEMIDTEEELCEAHKQFLKSVKDTCSKKCKEDETMFETIQIYKNELEHICALTKEKRDIIPETLAETEEKETQKENMIRNINRLKEGQAKKKELIISQNKANKARLKNLNKAKMVFQEWLGLEIRKIHGEKLQFVFRNISHKDTDSLYTFILGITEEGSYEVISSDPPIENMPQLERRLQETNNFSAFLANVRKEFSSLSYLMQ</sequence>
<dbReference type="GO" id="GO:0051301">
    <property type="term" value="P:cell division"/>
    <property type="evidence" value="ECO:0007669"/>
    <property type="project" value="UniProtKB-KW"/>
</dbReference>
<dbReference type="Pfam" id="PF25610">
    <property type="entry name" value="HR1_TOCA"/>
    <property type="match status" value="1"/>
</dbReference>
<dbReference type="Pfam" id="PF00611">
    <property type="entry name" value="FCH"/>
    <property type="match status" value="1"/>
</dbReference>
<evidence type="ECO:0000256" key="7">
    <source>
        <dbReference type="ARBA" id="ARBA00022475"/>
    </source>
</evidence>
<dbReference type="InterPro" id="IPR001060">
    <property type="entry name" value="FCH_dom"/>
</dbReference>
<evidence type="ECO:0000256" key="8">
    <source>
        <dbReference type="ARBA" id="ARBA00022490"/>
    </source>
</evidence>
<reference evidence="23" key="1">
    <citation type="submission" date="2021-01" db="EMBL/GenBank/DDBJ databases">
        <authorList>
            <person name="Zahm M."/>
            <person name="Roques C."/>
            <person name="Cabau C."/>
            <person name="Klopp C."/>
            <person name="Donnadieu C."/>
            <person name="Jouanno E."/>
            <person name="Lampietro C."/>
            <person name="Louis A."/>
            <person name="Herpin A."/>
            <person name="Echchiki A."/>
            <person name="Berthelot C."/>
            <person name="Parey E."/>
            <person name="Roest-Crollius H."/>
            <person name="Braasch I."/>
            <person name="Postlethwait J."/>
            <person name="Bobe J."/>
            <person name="Montfort J."/>
            <person name="Bouchez O."/>
            <person name="Begum T."/>
            <person name="Mejri S."/>
            <person name="Adams A."/>
            <person name="Chen W.-J."/>
            <person name="Guiguen Y."/>
        </authorList>
    </citation>
    <scope>NUCLEOTIDE SEQUENCE</scope>
    <source>
        <tissue evidence="23">Blood</tissue>
    </source>
</reference>
<evidence type="ECO:0000256" key="17">
    <source>
        <dbReference type="ARBA" id="ARBA00045419"/>
    </source>
</evidence>
<dbReference type="Gene3D" id="6.10.140.470">
    <property type="match status" value="1"/>
</dbReference>
<keyword evidence="8" id="KW-0963">Cytoplasm</keyword>
<keyword evidence="10" id="KW-0132">Cell division</keyword>
<dbReference type="Gene3D" id="3.30.457.50">
    <property type="entry name" value="Chromosome segregation protein Spc25"/>
    <property type="match status" value="1"/>
</dbReference>
<evidence type="ECO:0000313" key="24">
    <source>
        <dbReference type="Proteomes" id="UP000829720"/>
    </source>
</evidence>
<name>A0A8T3DVL0_9TELE</name>
<dbReference type="Gene3D" id="2.30.30.40">
    <property type="entry name" value="SH3 Domains"/>
    <property type="match status" value="1"/>
</dbReference>
<dbReference type="Proteomes" id="UP000829720">
    <property type="component" value="Unassembled WGS sequence"/>
</dbReference>
<accession>A0A8T3DVL0</accession>
<dbReference type="PANTHER" id="PTHR23065">
    <property type="entry name" value="PROLINE-SERINE-THREONINE PHOSPHATASE INTERACTING PROTEIN 1"/>
    <property type="match status" value="1"/>
</dbReference>
<evidence type="ECO:0000259" key="21">
    <source>
        <dbReference type="PROSITE" id="PS51741"/>
    </source>
</evidence>
<keyword evidence="13" id="KW-0472">Membrane</keyword>
<evidence type="ECO:0000256" key="19">
    <source>
        <dbReference type="PROSITE-ProRule" id="PRU01077"/>
    </source>
</evidence>
<evidence type="ECO:0000256" key="20">
    <source>
        <dbReference type="SAM" id="Coils"/>
    </source>
</evidence>
<dbReference type="SMART" id="SM00055">
    <property type="entry name" value="FCH"/>
    <property type="match status" value="1"/>
</dbReference>
<comment type="subunit">
    <text evidence="18">Component of the NDC80 complex, which is composed of ndc80, cdca1, spbc24 and spbc25. The NDC80 complex interacts with mis12 and zwint.</text>
</comment>
<feature type="domain" description="F-BAR" evidence="21">
    <location>
        <begin position="1"/>
        <end position="260"/>
    </location>
</feature>
<evidence type="ECO:0000259" key="22">
    <source>
        <dbReference type="PROSITE" id="PS51860"/>
    </source>
</evidence>
<keyword evidence="7" id="KW-1003">Cell membrane</keyword>
<evidence type="ECO:0000256" key="3">
    <source>
        <dbReference type="ARBA" id="ARBA00004584"/>
    </source>
</evidence>
<dbReference type="GO" id="GO:0007165">
    <property type="term" value="P:signal transduction"/>
    <property type="evidence" value="ECO:0007669"/>
    <property type="project" value="InterPro"/>
</dbReference>
<dbReference type="OrthoDB" id="28357at2759"/>
<comment type="subcellular location">
    <subcellularLocation>
        <location evidence="1">Cell membrane</location>
    </subcellularLocation>
    <subcellularLocation>
        <location evidence="3">Chromosome</location>
        <location evidence="3">Centromere</location>
    </subcellularLocation>
    <subcellularLocation>
        <location evidence="2">Cytoplasm</location>
        <location evidence="2">Cytoskeleton</location>
    </subcellularLocation>
</comment>
<dbReference type="EMBL" id="JAERUA010000006">
    <property type="protein sequence ID" value="KAI1898295.1"/>
    <property type="molecule type" value="Genomic_DNA"/>
</dbReference>
<keyword evidence="12 19" id="KW-0175">Coiled coil</keyword>